<dbReference type="Proteomes" id="UP001432000">
    <property type="component" value="Chromosome"/>
</dbReference>
<dbReference type="Pfam" id="PF08713">
    <property type="entry name" value="DNA_alkylation"/>
    <property type="match status" value="1"/>
</dbReference>
<dbReference type="InterPro" id="IPR014825">
    <property type="entry name" value="DNA_alkylation"/>
</dbReference>
<gene>
    <name evidence="1" type="ORF">WDS16_23110</name>
</gene>
<evidence type="ECO:0000313" key="1">
    <source>
        <dbReference type="EMBL" id="WXG68072.1"/>
    </source>
</evidence>
<protein>
    <submittedName>
        <fullName evidence="1">DNA alkylation repair protein</fullName>
    </submittedName>
</protein>
<dbReference type="InterPro" id="IPR016024">
    <property type="entry name" value="ARM-type_fold"/>
</dbReference>
<dbReference type="EMBL" id="CP147846">
    <property type="protein sequence ID" value="WXG68072.1"/>
    <property type="molecule type" value="Genomic_DNA"/>
</dbReference>
<accession>A0ABZ2PG30</accession>
<sequence length="359" mass="39742">MPTADELLGPSVVDDLVACFGGTMPETASTAAEFMGLSLSGRTRLVRDALLRELPPTYAQFEKKIRTALRKKSFTGWMIWPVSEALAVRATAQGTAEFDSGLALLAELTSRLTGEFAIRTFLDADLDRTLRTALEWTTHEDEHVRRLASEGTRPFLPWARRVTALTARPDATTDILDALYRDESEYVRRSVANHLNDLSRTDPEHVVEQARKWSSAPDANTPKLVRHALRTLIKNGDQGALSLLGFTAPVGVVATTPTMSPQRVAMGGSTTFTFELANTTALPLPVAVDYVIHHVRANGTRSPKVFKLTTRTLEPGARETLTRTHSFRPITTRRYYPGEHALEIQVNGMRLADTVFFLQ</sequence>
<organism evidence="1 2">
    <name type="scientific">Rhodococcus sovatensis</name>
    <dbReference type="NCBI Taxonomy" id="1805840"/>
    <lineage>
        <taxon>Bacteria</taxon>
        <taxon>Bacillati</taxon>
        <taxon>Actinomycetota</taxon>
        <taxon>Actinomycetes</taxon>
        <taxon>Mycobacteriales</taxon>
        <taxon>Nocardiaceae</taxon>
        <taxon>Rhodococcus</taxon>
    </lineage>
</organism>
<keyword evidence="2" id="KW-1185">Reference proteome</keyword>
<reference evidence="1 2" key="1">
    <citation type="submission" date="2024-03" db="EMBL/GenBank/DDBJ databases">
        <title>Natural products discovery in diverse microorganisms through a two-stage MS feature dereplication strategy.</title>
        <authorList>
            <person name="Zhang R."/>
        </authorList>
    </citation>
    <scope>NUCLEOTIDE SEQUENCE [LARGE SCALE GENOMIC DNA]</scope>
    <source>
        <strain evidence="1 2">18930</strain>
    </source>
</reference>
<name>A0ABZ2PG30_9NOCA</name>
<dbReference type="SUPFAM" id="SSF48371">
    <property type="entry name" value="ARM repeat"/>
    <property type="match status" value="1"/>
</dbReference>
<evidence type="ECO:0000313" key="2">
    <source>
        <dbReference type="Proteomes" id="UP001432000"/>
    </source>
</evidence>
<dbReference type="Gene3D" id="1.25.40.290">
    <property type="entry name" value="ARM repeat domains"/>
    <property type="match status" value="1"/>
</dbReference>
<dbReference type="RefSeq" id="WP_338888044.1">
    <property type="nucleotide sequence ID" value="NZ_CP147846.1"/>
</dbReference>
<proteinExistence type="predicted"/>